<proteinExistence type="predicted"/>
<protein>
    <submittedName>
        <fullName evidence="1">Uncharacterized protein</fullName>
    </submittedName>
</protein>
<evidence type="ECO:0000313" key="2">
    <source>
        <dbReference type="Proteomes" id="UP000583101"/>
    </source>
</evidence>
<keyword evidence="2" id="KW-1185">Reference proteome</keyword>
<organism evidence="1 2">
    <name type="scientific">Mucilaginibacter phyllosphaerae</name>
    <dbReference type="NCBI Taxonomy" id="1812349"/>
    <lineage>
        <taxon>Bacteria</taxon>
        <taxon>Pseudomonadati</taxon>
        <taxon>Bacteroidota</taxon>
        <taxon>Sphingobacteriia</taxon>
        <taxon>Sphingobacteriales</taxon>
        <taxon>Sphingobacteriaceae</taxon>
        <taxon>Mucilaginibacter</taxon>
    </lineage>
</organism>
<comment type="caution">
    <text evidence="1">The sequence shown here is derived from an EMBL/GenBank/DDBJ whole genome shotgun (WGS) entry which is preliminary data.</text>
</comment>
<reference evidence="1 2" key="1">
    <citation type="submission" date="2020-08" db="EMBL/GenBank/DDBJ databases">
        <title>Genomic Encyclopedia of Type Strains, Phase IV (KMG-IV): sequencing the most valuable type-strain genomes for metagenomic binning, comparative biology and taxonomic classification.</title>
        <authorList>
            <person name="Goeker M."/>
        </authorList>
    </citation>
    <scope>NUCLEOTIDE SEQUENCE [LARGE SCALE GENOMIC DNA]</scope>
    <source>
        <strain evidence="1 2">DSM 100995</strain>
    </source>
</reference>
<dbReference type="RefSeq" id="WP_158285214.1">
    <property type="nucleotide sequence ID" value="NZ_BMCZ01000007.1"/>
</dbReference>
<dbReference type="Proteomes" id="UP000583101">
    <property type="component" value="Unassembled WGS sequence"/>
</dbReference>
<sequence>MILHSGWQAANKKGTSKAFSNAIAAQYKAQFGREMRNLKLDNSGFHP</sequence>
<evidence type="ECO:0000313" key="1">
    <source>
        <dbReference type="EMBL" id="MBB3967511.1"/>
    </source>
</evidence>
<name>A0ABR6I399_9SPHI</name>
<accession>A0ABR6I399</accession>
<gene>
    <name evidence="1" type="ORF">GGR35_000097</name>
</gene>
<dbReference type="EMBL" id="JACIEG010000001">
    <property type="protein sequence ID" value="MBB3967511.1"/>
    <property type="molecule type" value="Genomic_DNA"/>
</dbReference>